<evidence type="ECO:0000256" key="2">
    <source>
        <dbReference type="ARBA" id="ARBA00022852"/>
    </source>
</evidence>
<dbReference type="GO" id="GO:0016020">
    <property type="term" value="C:membrane"/>
    <property type="evidence" value="ECO:0007669"/>
    <property type="project" value="UniProtKB-UniRule"/>
</dbReference>
<dbReference type="GO" id="GO:0140911">
    <property type="term" value="F:pore-forming activity"/>
    <property type="evidence" value="ECO:0007669"/>
    <property type="project" value="UniProtKB-UniRule"/>
</dbReference>
<dbReference type="KEGG" id="vg:55810271"/>
<accession>A0A345AV76</accession>
<feature type="topological domain" description="Periplasmic" evidence="4">
    <location>
        <begin position="75"/>
        <end position="243"/>
    </location>
</feature>
<name>A0A345AV76_9CAUD</name>
<keyword evidence="4 6" id="KW-1133">Transmembrane helix</keyword>
<proteinExistence type="inferred from homology"/>
<dbReference type="HAMAP" id="MF_04104">
    <property type="entry name" value="HOLIN_T4"/>
    <property type="match status" value="1"/>
</dbReference>
<keyword evidence="2 4" id="KW-0204">Cytolysis</keyword>
<dbReference type="Proteomes" id="UP000255697">
    <property type="component" value="Segment"/>
</dbReference>
<comment type="subcellular location">
    <subcellularLocation>
        <location evidence="4">Host cell inner membrane</location>
        <topology evidence="4">Single-pass type II membrane protein</topology>
        <orientation evidence="4">Periplasmic side</orientation>
    </subcellularLocation>
    <text evidence="4">Classified as a class III holin.</text>
</comment>
<evidence type="ECO:0000313" key="8">
    <source>
        <dbReference type="Proteomes" id="UP000255697"/>
    </source>
</evidence>
<dbReference type="InterPro" id="IPR020982">
    <property type="entry name" value="Phage_T4_GpT_holin"/>
</dbReference>
<reference evidence="8" key="1">
    <citation type="submission" date="2018-06" db="EMBL/GenBank/DDBJ databases">
        <title>Whole genome analysis of phage vB_ApiM_fHyAci03 infecting Acinetobacter pittii.</title>
        <authorList>
            <person name="Kiljunen S."/>
            <person name="Wicklund A."/>
            <person name="Skurnik M."/>
        </authorList>
    </citation>
    <scope>NUCLEOTIDE SEQUENCE [LARGE SCALE GENOMIC DNA]</scope>
</reference>
<evidence type="ECO:0000256" key="1">
    <source>
        <dbReference type="ARBA" id="ARBA00022612"/>
    </source>
</evidence>
<feature type="compositionally biased region" description="Polar residues" evidence="5">
    <location>
        <begin position="1"/>
        <end position="12"/>
    </location>
</feature>
<dbReference type="Pfam" id="PF11031">
    <property type="entry name" value="Phage_holin_T"/>
    <property type="match status" value="1"/>
</dbReference>
<keyword evidence="4 6" id="KW-0472">Membrane</keyword>
<sequence>MNTSIKDQQPSAQAEDGTLTPEKNGNDSHRSSLPGFDFIFGLLNILFKDGATGKLLASRVAALFAVFIMIMIWVKADAIGKLYVEASYEKYAQAIQAERTKRFNATIQEQLQIAHVASGADFSAVYVFRPKNLNYFVDLEVYEGRIPPTVDPKNMGGYPVDKTSNEYIAHLSGQSFTTDSEFGYLPTTEDEKGVTFMYSCPYFNLDNIYSGSVAMYWYQHPRVAKKRLDSICNQAARAIGRAR</sequence>
<feature type="region of interest" description="Disordered" evidence="5">
    <location>
        <begin position="1"/>
        <end position="28"/>
    </location>
</feature>
<keyword evidence="4" id="KW-1015">Disulfide bond</keyword>
<protein>
    <recommendedName>
        <fullName evidence="4">Holin</fullName>
    </recommendedName>
</protein>
<evidence type="ECO:0000256" key="6">
    <source>
        <dbReference type="SAM" id="Phobius"/>
    </source>
</evidence>
<comment type="function">
    <text evidence="4">Accumulates harmlessly in the cytoplasmic membrane until it reaches a critical concentration that triggers the formation of micron-scale pores (holes) causing host cell membrane disruption and endolysin escape into the periplasmic space. Determines the precise timing of host cell lysis. Regulated by specific antiholins that somehow sense superinfections and then delay lysis. Participates with the endolysin and spanin proteins in the sequential events which lead to the programmed host cell lysis releasing the mature viral particles from the host cell.</text>
</comment>
<gene>
    <name evidence="7" type="primary">t</name>
    <name evidence="7" type="ORF">Ac3_248</name>
</gene>
<dbReference type="EMBL" id="MH460829">
    <property type="protein sequence ID" value="AXF40809.1"/>
    <property type="molecule type" value="Genomic_DNA"/>
</dbReference>
<evidence type="ECO:0000256" key="5">
    <source>
        <dbReference type="SAM" id="MobiDB-lite"/>
    </source>
</evidence>
<keyword evidence="4" id="KW-0735">Signal-anchor</keyword>
<comment type="domain">
    <text evidence="4">The C-terminus serves, in association with the antiholin, as a DNA sensor for lysis inhibition under superinfection conditions.</text>
</comment>
<feature type="disulfide bond" evidence="4">
    <location>
        <begin position="200"/>
        <end position="232"/>
    </location>
</feature>
<dbReference type="RefSeq" id="YP_009881010.1">
    <property type="nucleotide sequence ID" value="NC_049438.1"/>
</dbReference>
<dbReference type="GeneID" id="55810271"/>
<comment type="subunit">
    <text evidence="4">Homomultimer. Heterotetramer composed of 2 holin and 2 antiholin. The holin-antiholin complex binds dsDNA. Interacts (via C-terminus) with antiholin (via C-terminus); this interaction blocks the holin homomultimerization and delays host cell lysis. Interacts (via N-terminus) with the lysis inhibition accessory protein rIII; this interaction stabilizes the holin-antiholin complex thereby resulting in a robust block of the hole formation.</text>
</comment>
<dbReference type="GO" id="GO:0044659">
    <property type="term" value="P:viral release from host cell by cytolysis"/>
    <property type="evidence" value="ECO:0007669"/>
    <property type="project" value="InterPro"/>
</dbReference>
<comment type="PTM">
    <text evidence="4">Disulfide bond is required for functionality.</text>
</comment>
<dbReference type="GO" id="GO:0020002">
    <property type="term" value="C:host cell plasma membrane"/>
    <property type="evidence" value="ECO:0007669"/>
    <property type="project" value="UniProtKB-SubCell"/>
</dbReference>
<evidence type="ECO:0000256" key="3">
    <source>
        <dbReference type="ARBA" id="ARBA00023142"/>
    </source>
</evidence>
<keyword evidence="4" id="KW-1032">Host cell membrane</keyword>
<comment type="similarity">
    <text evidence="4">Belongs to the T4likevirus holin family.</text>
</comment>
<keyword evidence="4 6" id="KW-0812">Transmembrane</keyword>
<keyword evidence="4" id="KW-1030">Host cell inner membrane</keyword>
<keyword evidence="1 4" id="KW-1188">Viral release from host cell</keyword>
<feature type="transmembrane region" description="Helical" evidence="6">
    <location>
        <begin position="56"/>
        <end position="74"/>
    </location>
</feature>
<evidence type="ECO:0000256" key="4">
    <source>
        <dbReference type="HAMAP-Rule" id="MF_04104"/>
    </source>
</evidence>
<keyword evidence="4" id="KW-1043">Host membrane</keyword>
<evidence type="ECO:0000313" key="7">
    <source>
        <dbReference type="EMBL" id="AXF40809.1"/>
    </source>
</evidence>
<keyword evidence="3 4" id="KW-0578">Host cell lysis by virus</keyword>
<organism evidence="7 8">
    <name type="scientific">Acinetobacter phage vB_ApiM_fHyAci03</name>
    <dbReference type="NCBI Taxonomy" id="2269366"/>
    <lineage>
        <taxon>Viruses</taxon>
        <taxon>Duplodnaviria</taxon>
        <taxon>Heunggongvirae</taxon>
        <taxon>Uroviricota</taxon>
        <taxon>Caudoviricetes</taxon>
        <taxon>Pantevenvirales</taxon>
        <taxon>Straboviridae</taxon>
        <taxon>Twarogvirinae</taxon>
        <taxon>Lazarusvirus</taxon>
        <taxon>Lazarusvirus fhyacithree</taxon>
    </lineage>
</organism>
<feature type="topological domain" description="Cytoplasmic" evidence="4">
    <location>
        <begin position="1"/>
        <end position="59"/>
    </location>
</feature>
<keyword evidence="8" id="KW-1185">Reference proteome</keyword>